<reference evidence="2 3" key="1">
    <citation type="journal article" date="2018" name="Nat. Biotechnol.">
        <title>A standardized bacterial taxonomy based on genome phylogeny substantially revises the tree of life.</title>
        <authorList>
            <person name="Parks D.H."/>
            <person name="Chuvochina M."/>
            <person name="Waite D.W."/>
            <person name="Rinke C."/>
            <person name="Skarshewski A."/>
            <person name="Chaumeil P.A."/>
            <person name="Hugenholtz P."/>
        </authorList>
    </citation>
    <scope>NUCLEOTIDE SEQUENCE [LARGE SCALE GENOMIC DNA]</scope>
    <source>
        <strain evidence="2">UBA9956</strain>
    </source>
</reference>
<evidence type="ECO:0000313" key="2">
    <source>
        <dbReference type="EMBL" id="HAV92592.1"/>
    </source>
</evidence>
<dbReference type="Proteomes" id="UP000264062">
    <property type="component" value="Unassembled WGS sequence"/>
</dbReference>
<name>A0A350HAM6_UNCW3</name>
<organism evidence="2 3">
    <name type="scientific">candidate division WOR-3 bacterium</name>
    <dbReference type="NCBI Taxonomy" id="2052148"/>
    <lineage>
        <taxon>Bacteria</taxon>
        <taxon>Bacteria division WOR-3</taxon>
    </lineage>
</organism>
<feature type="non-terminal residue" evidence="2">
    <location>
        <position position="1"/>
    </location>
</feature>
<keyword evidence="1" id="KW-0812">Transmembrane</keyword>
<sequence>PILAIGIALLIYIVKEKYIPFILAFSGVLYMQFFISALKDIFMMKQPDIHRYSPLISYPIVIISLTFTVIFSYLLLNYGAGIIFTLPKIALMAMFQK</sequence>
<keyword evidence="1" id="KW-0472">Membrane</keyword>
<feature type="transmembrane region" description="Helical" evidence="1">
    <location>
        <begin position="55"/>
        <end position="72"/>
    </location>
</feature>
<evidence type="ECO:0000313" key="3">
    <source>
        <dbReference type="Proteomes" id="UP000264062"/>
    </source>
</evidence>
<gene>
    <name evidence="2" type="ORF">DCW38_05365</name>
</gene>
<protein>
    <submittedName>
        <fullName evidence="2">Uncharacterized protein</fullName>
    </submittedName>
</protein>
<comment type="caution">
    <text evidence="2">The sequence shown here is derived from an EMBL/GenBank/DDBJ whole genome shotgun (WGS) entry which is preliminary data.</text>
</comment>
<dbReference type="EMBL" id="DMZY01000158">
    <property type="protein sequence ID" value="HAV92592.1"/>
    <property type="molecule type" value="Genomic_DNA"/>
</dbReference>
<dbReference type="AlphaFoldDB" id="A0A350HAM6"/>
<keyword evidence="1" id="KW-1133">Transmembrane helix</keyword>
<proteinExistence type="predicted"/>
<accession>A0A350HAM6</accession>
<feature type="transmembrane region" description="Helical" evidence="1">
    <location>
        <begin position="18"/>
        <end position="35"/>
    </location>
</feature>
<evidence type="ECO:0000256" key="1">
    <source>
        <dbReference type="SAM" id="Phobius"/>
    </source>
</evidence>